<keyword evidence="9 12" id="KW-0520">NAD</keyword>
<keyword evidence="6 12" id="KW-0479">Metal-binding</keyword>
<dbReference type="Proteomes" id="UP000481339">
    <property type="component" value="Unassembled WGS sequence"/>
</dbReference>
<comment type="pathway">
    <text evidence="12">Amino-acid biosynthesis; L-leucine biosynthesis; L-leucine from 3-methyl-2-oxobutanoate: step 3/4.</text>
</comment>
<evidence type="ECO:0000313" key="15">
    <source>
        <dbReference type="Proteomes" id="UP000481339"/>
    </source>
</evidence>
<evidence type="ECO:0000256" key="2">
    <source>
        <dbReference type="ARBA" id="ARBA00001936"/>
    </source>
</evidence>
<feature type="binding site" evidence="12">
    <location>
        <position position="250"/>
    </location>
    <ligand>
        <name>Mg(2+)</name>
        <dbReference type="ChEBI" id="CHEBI:18420"/>
    </ligand>
</feature>
<feature type="site" description="Important for catalysis" evidence="12">
    <location>
        <position position="189"/>
    </location>
</feature>
<keyword evidence="11 12" id="KW-0100">Branched-chain amino acid biosynthesis</keyword>
<evidence type="ECO:0000256" key="7">
    <source>
        <dbReference type="ARBA" id="ARBA00022842"/>
    </source>
</evidence>
<dbReference type="GO" id="GO:0009098">
    <property type="term" value="P:L-leucine biosynthetic process"/>
    <property type="evidence" value="ECO:0007669"/>
    <property type="project" value="UniProtKB-UniRule"/>
</dbReference>
<dbReference type="InterPro" id="IPR024084">
    <property type="entry name" value="IsoPropMal-DH-like_dom"/>
</dbReference>
<dbReference type="Pfam" id="PF00180">
    <property type="entry name" value="Iso_dh"/>
    <property type="match status" value="1"/>
</dbReference>
<evidence type="ECO:0000256" key="11">
    <source>
        <dbReference type="ARBA" id="ARBA00023304"/>
    </source>
</evidence>
<evidence type="ECO:0000256" key="1">
    <source>
        <dbReference type="ARBA" id="ARBA00000624"/>
    </source>
</evidence>
<dbReference type="RefSeq" id="WP_158036371.1">
    <property type="nucleotide sequence ID" value="NZ_BAAAZV010000020.1"/>
</dbReference>
<comment type="catalytic activity">
    <reaction evidence="1 12">
        <text>(2R,3S)-3-isopropylmalate + NAD(+) = 4-methyl-2-oxopentanoate + CO2 + NADH</text>
        <dbReference type="Rhea" id="RHEA:32271"/>
        <dbReference type="ChEBI" id="CHEBI:16526"/>
        <dbReference type="ChEBI" id="CHEBI:17865"/>
        <dbReference type="ChEBI" id="CHEBI:35121"/>
        <dbReference type="ChEBI" id="CHEBI:57540"/>
        <dbReference type="ChEBI" id="CHEBI:57945"/>
        <dbReference type="EC" id="1.1.1.85"/>
    </reaction>
</comment>
<evidence type="ECO:0000259" key="13">
    <source>
        <dbReference type="SMART" id="SM01329"/>
    </source>
</evidence>
<comment type="caution">
    <text evidence="14">The sequence shown here is derived from an EMBL/GenBank/DDBJ whole genome shotgun (WGS) entry which is preliminary data.</text>
</comment>
<name>A0A7C8FXS3_9MICO</name>
<dbReference type="NCBIfam" id="NF002898">
    <property type="entry name" value="PRK03437.1"/>
    <property type="match status" value="1"/>
</dbReference>
<evidence type="ECO:0000256" key="3">
    <source>
        <dbReference type="ARBA" id="ARBA00022430"/>
    </source>
</evidence>
<dbReference type="GO" id="GO:0005737">
    <property type="term" value="C:cytoplasm"/>
    <property type="evidence" value="ECO:0007669"/>
    <property type="project" value="UniProtKB-SubCell"/>
</dbReference>
<feature type="binding site" evidence="12">
    <location>
        <position position="222"/>
    </location>
    <ligand>
        <name>substrate</name>
    </ligand>
</feature>
<evidence type="ECO:0000256" key="9">
    <source>
        <dbReference type="ARBA" id="ARBA00023027"/>
    </source>
</evidence>
<organism evidence="14 15">
    <name type="scientific">Pseudoclavibacter caeni</name>
    <dbReference type="NCBI Taxonomy" id="908846"/>
    <lineage>
        <taxon>Bacteria</taxon>
        <taxon>Bacillati</taxon>
        <taxon>Actinomycetota</taxon>
        <taxon>Actinomycetes</taxon>
        <taxon>Micrococcales</taxon>
        <taxon>Microbacteriaceae</taxon>
        <taxon>Pseudoclavibacter</taxon>
    </lineage>
</organism>
<feature type="binding site" evidence="12">
    <location>
        <position position="222"/>
    </location>
    <ligand>
        <name>Mg(2+)</name>
        <dbReference type="ChEBI" id="CHEBI:18420"/>
    </ligand>
</feature>
<proteinExistence type="inferred from homology"/>
<keyword evidence="3 12" id="KW-0432">Leucine biosynthesis</keyword>
<evidence type="ECO:0000256" key="4">
    <source>
        <dbReference type="ARBA" id="ARBA00022490"/>
    </source>
</evidence>
<feature type="binding site" evidence="12">
    <location>
        <position position="97"/>
    </location>
    <ligand>
        <name>substrate</name>
    </ligand>
</feature>
<dbReference type="HAMAP" id="MF_01035">
    <property type="entry name" value="LeuB_type2"/>
    <property type="match status" value="1"/>
</dbReference>
<reference evidence="14 15" key="1">
    <citation type="submission" date="2019-09" db="EMBL/GenBank/DDBJ databases">
        <title>Phylogeny of genus Pseudoclavibacter and closely related genus.</title>
        <authorList>
            <person name="Li Y."/>
        </authorList>
    </citation>
    <scope>NUCLEOTIDE SEQUENCE [LARGE SCALE GENOMIC DNA]</scope>
    <source>
        <strain evidence="14 15">JCM 16921</strain>
    </source>
</reference>
<evidence type="ECO:0000256" key="8">
    <source>
        <dbReference type="ARBA" id="ARBA00023002"/>
    </source>
</evidence>
<evidence type="ECO:0000256" key="5">
    <source>
        <dbReference type="ARBA" id="ARBA00022605"/>
    </source>
</evidence>
<comment type="subcellular location">
    <subcellularLocation>
        <location evidence="12">Cytoplasm</location>
    </subcellularLocation>
</comment>
<dbReference type="PANTHER" id="PTHR43275:SF1">
    <property type="entry name" value="D-MALATE DEHYDROGENASE [DECARBOXYLATING]"/>
    <property type="match status" value="1"/>
</dbReference>
<sequence>MSDTTIDLGVIPGDGIGPEVVEQGLRVLARVAGDAGLAITTTEYDLGARRYERTGEVLSDETMAELRRHDALLLGAVGDPRRVPAGVLERGLLLRLRFAFDHYVNLRPVELFPGVASPLADPGPIDFVVVREGTEGLYTGNGGALRVGTPHEVATEVSVNTAFGARRLIEHAFALAERRPRRHVTLVHKKNVLVNAGGMWQRLVDEVAAAHPDVTHDYLHVDAATIFIVTDPGRFDVIVTDNLFGDILTDLAAAITGGIGLAASGNINPDGTAPSMFEPIHGSAPDIAGQGVADPTAAILSVALMLDTLGHPGPAERIRQAVRADTAARGDAARGTAEIGDAILARLG</sequence>
<dbReference type="GO" id="GO:0051287">
    <property type="term" value="F:NAD binding"/>
    <property type="evidence" value="ECO:0007669"/>
    <property type="project" value="InterPro"/>
</dbReference>
<evidence type="ECO:0000256" key="6">
    <source>
        <dbReference type="ARBA" id="ARBA00022723"/>
    </source>
</evidence>
<comment type="function">
    <text evidence="12">Catalyzes the oxidation of 3-carboxy-2-hydroxy-4-methylpentanoate (3-isopropylmalate) to 3-carboxy-4-methyl-2-oxopentanoate. The product decarboxylates to 4-methyl-2 oxopentanoate.</text>
</comment>
<dbReference type="GO" id="GO:0003862">
    <property type="term" value="F:3-isopropylmalate dehydrogenase activity"/>
    <property type="evidence" value="ECO:0007669"/>
    <property type="project" value="UniProtKB-UniRule"/>
</dbReference>
<feature type="binding site" evidence="12">
    <location>
        <begin position="282"/>
        <end position="294"/>
    </location>
    <ligand>
        <name>NAD(+)</name>
        <dbReference type="ChEBI" id="CHEBI:57540"/>
    </ligand>
</feature>
<keyword evidence="4 12" id="KW-0963">Cytoplasm</keyword>
<accession>A0A7C8FXS3</accession>
<dbReference type="UniPathway" id="UPA00048">
    <property type="reaction ID" value="UER00072"/>
</dbReference>
<evidence type="ECO:0000256" key="12">
    <source>
        <dbReference type="HAMAP-Rule" id="MF_01035"/>
    </source>
</evidence>
<dbReference type="InterPro" id="IPR050501">
    <property type="entry name" value="ICDH/IPMDH"/>
</dbReference>
<evidence type="ECO:0000256" key="10">
    <source>
        <dbReference type="ARBA" id="ARBA00023211"/>
    </source>
</evidence>
<dbReference type="OrthoDB" id="5289857at2"/>
<keyword evidence="10 12" id="KW-0464">Manganese</keyword>
<feature type="domain" description="Isopropylmalate dehydrogenase-like" evidence="13">
    <location>
        <begin position="5"/>
        <end position="343"/>
    </location>
</feature>
<comment type="similarity">
    <text evidence="12">Belongs to the isocitrate and isopropylmalate dehydrogenases family. LeuB type 2 subfamily.</text>
</comment>
<keyword evidence="15" id="KW-1185">Reference proteome</keyword>
<comment type="subunit">
    <text evidence="12">Homodimer.</text>
</comment>
<dbReference type="PANTHER" id="PTHR43275">
    <property type="entry name" value="D-MALATE DEHYDROGENASE [DECARBOXYLATING]"/>
    <property type="match status" value="1"/>
</dbReference>
<dbReference type="PROSITE" id="PS00470">
    <property type="entry name" value="IDH_IMDH"/>
    <property type="match status" value="1"/>
</dbReference>
<feature type="binding site" evidence="12">
    <location>
        <position position="246"/>
    </location>
    <ligand>
        <name>Mg(2+)</name>
        <dbReference type="ChEBI" id="CHEBI:18420"/>
    </ligand>
</feature>
<feature type="site" description="Important for catalysis" evidence="12">
    <location>
        <position position="138"/>
    </location>
</feature>
<keyword evidence="8 12" id="KW-0560">Oxidoreductase</keyword>
<dbReference type="EC" id="1.1.1.85" evidence="12"/>
<dbReference type="AlphaFoldDB" id="A0A7C8FXS3"/>
<comment type="cofactor">
    <cofactor evidence="12">
        <name>Mg(2+)</name>
        <dbReference type="ChEBI" id="CHEBI:18420"/>
    </cofactor>
    <cofactor evidence="12">
        <name>Mn(2+)</name>
        <dbReference type="ChEBI" id="CHEBI:29035"/>
    </cofactor>
    <text evidence="12">Binds 1 Mg(2+) or Mn(2+) ion per subunit.</text>
</comment>
<dbReference type="GO" id="GO:0000287">
    <property type="term" value="F:magnesium ion binding"/>
    <property type="evidence" value="ECO:0007669"/>
    <property type="project" value="InterPro"/>
</dbReference>
<keyword evidence="5 12" id="KW-0028">Amino-acid biosynthesis</keyword>
<dbReference type="InterPro" id="IPR019818">
    <property type="entry name" value="IsoCit/isopropylmalate_DH_CS"/>
</dbReference>
<feature type="binding site" evidence="12">
    <location>
        <position position="131"/>
    </location>
    <ligand>
        <name>substrate</name>
    </ligand>
</feature>
<dbReference type="SMART" id="SM01329">
    <property type="entry name" value="Iso_dh"/>
    <property type="match status" value="1"/>
</dbReference>
<evidence type="ECO:0000313" key="14">
    <source>
        <dbReference type="EMBL" id="KAB1631902.1"/>
    </source>
</evidence>
<keyword evidence="7 12" id="KW-0460">Magnesium</keyword>
<dbReference type="InterPro" id="IPR023698">
    <property type="entry name" value="LeuB_actb"/>
</dbReference>
<dbReference type="SUPFAM" id="SSF53659">
    <property type="entry name" value="Isocitrate/Isopropylmalate dehydrogenase-like"/>
    <property type="match status" value="1"/>
</dbReference>
<feature type="binding site" evidence="12">
    <location>
        <position position="107"/>
    </location>
    <ligand>
        <name>substrate</name>
    </ligand>
</feature>
<gene>
    <name evidence="12" type="primary">leuB</name>
    <name evidence="14" type="ORF">F8O02_06130</name>
</gene>
<comment type="cofactor">
    <cofactor evidence="2">
        <name>Mn(2+)</name>
        <dbReference type="ChEBI" id="CHEBI:29035"/>
    </cofactor>
</comment>
<dbReference type="EMBL" id="WBKA01000004">
    <property type="protein sequence ID" value="KAB1631902.1"/>
    <property type="molecule type" value="Genomic_DNA"/>
</dbReference>
<dbReference type="Gene3D" id="3.40.718.10">
    <property type="entry name" value="Isopropylmalate Dehydrogenase"/>
    <property type="match status" value="1"/>
</dbReference>
<protein>
    <recommendedName>
        <fullName evidence="12">3-isopropylmalate dehydrogenase</fullName>
        <ecNumber evidence="12">1.1.1.85</ecNumber>
    </recommendedName>
    <alternativeName>
        <fullName evidence="12">3-IPM-DH</fullName>
    </alternativeName>
    <alternativeName>
        <fullName evidence="12">Beta-IPM dehydrogenase</fullName>
        <shortName evidence="12">IMDH</shortName>
    </alternativeName>
</protein>